<dbReference type="InterPro" id="IPR037379">
    <property type="entry name" value="WDR74/Nsa1"/>
</dbReference>
<comment type="subunit">
    <text evidence="3">Component of the pre-66S ribosomal particle.</text>
</comment>
<feature type="compositionally biased region" description="Basic residues" evidence="5">
    <location>
        <begin position="397"/>
        <end position="411"/>
    </location>
</feature>
<dbReference type="SMART" id="SM00320">
    <property type="entry name" value="WD40"/>
    <property type="match status" value="3"/>
</dbReference>
<comment type="function">
    <text evidence="1">Involved in the biogenesis of the 60S ribosomal subunit.</text>
</comment>
<reference evidence="6 7" key="1">
    <citation type="submission" date="2019-03" db="EMBL/GenBank/DDBJ databases">
        <title>Sequencing 23 genomes of Wallemia ichthyophaga.</title>
        <authorList>
            <person name="Gostincar C."/>
        </authorList>
    </citation>
    <scope>NUCLEOTIDE SEQUENCE [LARGE SCALE GENOMIC DNA]</scope>
    <source>
        <strain evidence="6 7">EXF-5753</strain>
    </source>
</reference>
<dbReference type="OrthoDB" id="18388at2759"/>
<comment type="similarity">
    <text evidence="2">Belongs to the NSA1 family.</text>
</comment>
<accession>A0A4T0FN77</accession>
<dbReference type="InterPro" id="IPR001680">
    <property type="entry name" value="WD40_rpt"/>
</dbReference>
<gene>
    <name evidence="6" type="ORF">E3P99_02158</name>
</gene>
<feature type="compositionally biased region" description="Basic and acidic residues" evidence="5">
    <location>
        <begin position="382"/>
        <end position="396"/>
    </location>
</feature>
<dbReference type="EMBL" id="SPNW01000029">
    <property type="protein sequence ID" value="TIA89245.1"/>
    <property type="molecule type" value="Genomic_DNA"/>
</dbReference>
<comment type="caution">
    <text evidence="6">The sequence shown here is derived from an EMBL/GenBank/DDBJ whole genome shotgun (WGS) entry which is preliminary data.</text>
</comment>
<evidence type="ECO:0000313" key="6">
    <source>
        <dbReference type="EMBL" id="TIA89245.1"/>
    </source>
</evidence>
<proteinExistence type="inferred from homology"/>
<dbReference type="SUPFAM" id="SSF50978">
    <property type="entry name" value="WD40 repeat-like"/>
    <property type="match status" value="1"/>
</dbReference>
<organism evidence="6 7">
    <name type="scientific">Wallemia hederae</name>
    <dbReference type="NCBI Taxonomy" id="1540922"/>
    <lineage>
        <taxon>Eukaryota</taxon>
        <taxon>Fungi</taxon>
        <taxon>Dikarya</taxon>
        <taxon>Basidiomycota</taxon>
        <taxon>Wallemiomycotina</taxon>
        <taxon>Wallemiomycetes</taxon>
        <taxon>Wallemiales</taxon>
        <taxon>Wallemiaceae</taxon>
        <taxon>Wallemia</taxon>
    </lineage>
</organism>
<dbReference type="InterPro" id="IPR036322">
    <property type="entry name" value="WD40_repeat_dom_sf"/>
</dbReference>
<evidence type="ECO:0000313" key="7">
    <source>
        <dbReference type="Proteomes" id="UP000310189"/>
    </source>
</evidence>
<dbReference type="Proteomes" id="UP000310189">
    <property type="component" value="Unassembled WGS sequence"/>
</dbReference>
<dbReference type="GO" id="GO:0005730">
    <property type="term" value="C:nucleolus"/>
    <property type="evidence" value="ECO:0007669"/>
    <property type="project" value="InterPro"/>
</dbReference>
<feature type="region of interest" description="Disordered" evidence="5">
    <location>
        <begin position="364"/>
        <end position="411"/>
    </location>
</feature>
<dbReference type="InterPro" id="IPR015943">
    <property type="entry name" value="WD40/YVTN_repeat-like_dom_sf"/>
</dbReference>
<evidence type="ECO:0000256" key="4">
    <source>
        <dbReference type="ARBA" id="ARBA00014234"/>
    </source>
</evidence>
<dbReference type="Gene3D" id="2.130.10.10">
    <property type="entry name" value="YVTN repeat-like/Quinoprotein amine dehydrogenase"/>
    <property type="match status" value="1"/>
</dbReference>
<dbReference type="Pfam" id="PF00400">
    <property type="entry name" value="WD40"/>
    <property type="match status" value="1"/>
</dbReference>
<name>A0A4T0FN77_9BASI</name>
<dbReference type="PANTHER" id="PTHR16038:SF4">
    <property type="entry name" value="WD REPEAT-CONTAINING PROTEIN 74"/>
    <property type="match status" value="1"/>
</dbReference>
<protein>
    <recommendedName>
        <fullName evidence="4">Ribosome biogenesis protein NSA1</fullName>
    </recommendedName>
</protein>
<dbReference type="AlphaFoldDB" id="A0A4T0FN77"/>
<evidence type="ECO:0000256" key="5">
    <source>
        <dbReference type="SAM" id="MobiDB-lite"/>
    </source>
</evidence>
<dbReference type="PANTHER" id="PTHR16038">
    <property type="entry name" value="NOP SEVEN ASSOCIATED PROTEIN 1"/>
    <property type="match status" value="1"/>
</dbReference>
<dbReference type="GO" id="GO:0030687">
    <property type="term" value="C:preribosome, large subunit precursor"/>
    <property type="evidence" value="ECO:0007669"/>
    <property type="project" value="TreeGrafter"/>
</dbReference>
<evidence type="ECO:0000256" key="1">
    <source>
        <dbReference type="ARBA" id="ARBA00002889"/>
    </source>
</evidence>
<dbReference type="GO" id="GO:0042273">
    <property type="term" value="P:ribosomal large subunit biogenesis"/>
    <property type="evidence" value="ECO:0007669"/>
    <property type="project" value="InterPro"/>
</dbReference>
<evidence type="ECO:0000256" key="2">
    <source>
        <dbReference type="ARBA" id="ARBA00007861"/>
    </source>
</evidence>
<keyword evidence="7" id="KW-1185">Reference proteome</keyword>
<evidence type="ECO:0000256" key="3">
    <source>
        <dbReference type="ARBA" id="ARBA00011187"/>
    </source>
</evidence>
<sequence>MRFITGDQNGLIKSIRLNLEELDMNGNGVSSSSLTQDAVNPARSIQQMHLNRETNKLVTARADSSIQQYTLSDSSLTLDEEWSDSRFAQDRYVGLGAVENGILSATHRGNLSFHSQGTQRYLSLPPDLNALRVSPNQAAFACGGLERDLSIWDTARALELSSTTPTAYTEKDLSGANKKERKKAKEELLDGETWRAKNLPPDNLNLRVPIHITALEWLDNSVIATGSANGSVRLYDRRTSRKPVMVSDSLTKSSIRCLRKGVHDNLFVSDSSCGLLNVDTRNLRLLNGYRGIGAAVECVAPTPHRNITLSGAIDKYVRVHTSVLPPEEGKNPTTKANVLAKGFVKSSPTVVEWDGVVPVEEPSKKRVVRDKDSDESDGELDDVLRDMDKVEGEDMKVKRKAEGRRMKKKRV</sequence>